<organism evidence="12 13">
    <name type="scientific">Sediminihabitans luteus</name>
    <dbReference type="NCBI Taxonomy" id="1138585"/>
    <lineage>
        <taxon>Bacteria</taxon>
        <taxon>Bacillati</taxon>
        <taxon>Actinomycetota</taxon>
        <taxon>Actinomycetes</taxon>
        <taxon>Micrococcales</taxon>
        <taxon>Cellulomonadaceae</taxon>
        <taxon>Sediminihabitans</taxon>
    </lineage>
</organism>
<dbReference type="InterPro" id="IPR044147">
    <property type="entry name" value="UdgB-like"/>
</dbReference>
<protein>
    <recommendedName>
        <fullName evidence="9">Type-5 uracil-DNA glycosylase</fullName>
    </recommendedName>
</protein>
<dbReference type="EMBL" id="PGFE01000005">
    <property type="protein sequence ID" value="PJJ69292.1"/>
    <property type="molecule type" value="Genomic_DNA"/>
</dbReference>
<evidence type="ECO:0000313" key="13">
    <source>
        <dbReference type="Proteomes" id="UP000231693"/>
    </source>
</evidence>
<dbReference type="PANTHER" id="PTHR33693:SF3">
    <property type="entry name" value="TYPE-5 URACIL-DNA GLYCOSYLASE"/>
    <property type="match status" value="1"/>
</dbReference>
<comment type="similarity">
    <text evidence="8">Belongs to the uracil-DNA glycosylase (UDG) superfamily. Type 5 (UDGb) family.</text>
</comment>
<reference evidence="12 13" key="1">
    <citation type="submission" date="2017-11" db="EMBL/GenBank/DDBJ databases">
        <title>Genomic Encyclopedia of Archaeal and Bacterial Type Strains, Phase II (KMG-II): From Individual Species to Whole Genera.</title>
        <authorList>
            <person name="Goeker M."/>
        </authorList>
    </citation>
    <scope>NUCLEOTIDE SEQUENCE [LARGE SCALE GENOMIC DNA]</scope>
    <source>
        <strain evidence="12 13">DSM 25478</strain>
    </source>
</reference>
<dbReference type="AlphaFoldDB" id="A0A2M9CD26"/>
<evidence type="ECO:0000313" key="12">
    <source>
        <dbReference type="EMBL" id="PJJ69292.1"/>
    </source>
</evidence>
<dbReference type="SMART" id="SM00986">
    <property type="entry name" value="UDG"/>
    <property type="match status" value="1"/>
</dbReference>
<evidence type="ECO:0000256" key="6">
    <source>
        <dbReference type="ARBA" id="ARBA00023014"/>
    </source>
</evidence>
<dbReference type="InterPro" id="IPR051536">
    <property type="entry name" value="UDG_Type-4/5"/>
</dbReference>
<dbReference type="Proteomes" id="UP000231693">
    <property type="component" value="Unassembled WGS sequence"/>
</dbReference>
<dbReference type="CDD" id="cd10031">
    <property type="entry name" value="UDG-F5_TTUDGB_like"/>
    <property type="match status" value="1"/>
</dbReference>
<evidence type="ECO:0000256" key="3">
    <source>
        <dbReference type="ARBA" id="ARBA00022763"/>
    </source>
</evidence>
<dbReference type="GO" id="GO:0033958">
    <property type="term" value="F:DNA-deoxyinosine glycosylase activity"/>
    <property type="evidence" value="ECO:0007669"/>
    <property type="project" value="InterPro"/>
</dbReference>
<dbReference type="PANTHER" id="PTHR33693">
    <property type="entry name" value="TYPE-5 URACIL-DNA GLYCOSYLASE"/>
    <property type="match status" value="1"/>
</dbReference>
<sequence>MTRSAGPERVARDGAASGGAASGSAVSDGAVSDGAVPDDVADLPSLAPGCSSVAALDALVVDCRACPRLVAWREEVGRTRRAAFRDQEYWARPLPGFGDPEAAIQVVGLAPSAHGSNRTGRMFTGDRSGDVLFAALHRAGLASRPTATSADDGLRLNGVRLTAPVRCAPPADRPTPAERRRCGPYLARELELVGPRVVLVLGGFGWRAMLATLVEQGWDVPRPRPRFRHGAELPLVHADGRATTLLGCYHVSPRNVSTGVLTPAMLDAVLHRARTLAGLAALDS</sequence>
<dbReference type="InterPro" id="IPR036895">
    <property type="entry name" value="Uracil-DNA_glycosylase-like_sf"/>
</dbReference>
<comment type="caution">
    <text evidence="12">The sequence shown here is derived from an EMBL/GenBank/DDBJ whole genome shotgun (WGS) entry which is preliminary data.</text>
</comment>
<dbReference type="Pfam" id="PF03167">
    <property type="entry name" value="UDG"/>
    <property type="match status" value="1"/>
</dbReference>
<evidence type="ECO:0000256" key="7">
    <source>
        <dbReference type="ARBA" id="ARBA00023204"/>
    </source>
</evidence>
<keyword evidence="2" id="KW-0479">Metal-binding</keyword>
<dbReference type="SMART" id="SM00987">
    <property type="entry name" value="UreE_C"/>
    <property type="match status" value="1"/>
</dbReference>
<feature type="domain" description="Uracil-DNA glycosylase-like" evidence="11">
    <location>
        <begin position="95"/>
        <end position="270"/>
    </location>
</feature>
<gene>
    <name evidence="12" type="ORF">CLV28_2757</name>
</gene>
<dbReference type="GO" id="GO:0004844">
    <property type="term" value="F:uracil DNA N-glycosylase activity"/>
    <property type="evidence" value="ECO:0007669"/>
    <property type="project" value="InterPro"/>
</dbReference>
<dbReference type="GO" id="GO:0051539">
    <property type="term" value="F:4 iron, 4 sulfur cluster binding"/>
    <property type="evidence" value="ECO:0007669"/>
    <property type="project" value="UniProtKB-KW"/>
</dbReference>
<evidence type="ECO:0000256" key="5">
    <source>
        <dbReference type="ARBA" id="ARBA00023004"/>
    </source>
</evidence>
<feature type="compositionally biased region" description="Low complexity" evidence="10">
    <location>
        <begin position="22"/>
        <end position="33"/>
    </location>
</feature>
<feature type="region of interest" description="Disordered" evidence="10">
    <location>
        <begin position="1"/>
        <end position="33"/>
    </location>
</feature>
<keyword evidence="13" id="KW-1185">Reference proteome</keyword>
<dbReference type="SUPFAM" id="SSF52141">
    <property type="entry name" value="Uracil-DNA glycosylase-like"/>
    <property type="match status" value="1"/>
</dbReference>
<keyword evidence="4" id="KW-0378">Hydrolase</keyword>
<dbReference type="Gene3D" id="3.40.470.10">
    <property type="entry name" value="Uracil-DNA glycosylase-like domain"/>
    <property type="match status" value="1"/>
</dbReference>
<keyword evidence="7" id="KW-0234">DNA repair</keyword>
<accession>A0A2M9CD26</accession>
<evidence type="ECO:0000256" key="8">
    <source>
        <dbReference type="ARBA" id="ARBA00023779"/>
    </source>
</evidence>
<dbReference type="GO" id="GO:0006284">
    <property type="term" value="P:base-excision repair"/>
    <property type="evidence" value="ECO:0007669"/>
    <property type="project" value="InterPro"/>
</dbReference>
<keyword evidence="5" id="KW-0408">Iron</keyword>
<proteinExistence type="inferred from homology"/>
<keyword evidence="1" id="KW-0004">4Fe-4S</keyword>
<evidence type="ECO:0000259" key="11">
    <source>
        <dbReference type="SMART" id="SM00986"/>
    </source>
</evidence>
<dbReference type="GO" id="GO:0046872">
    <property type="term" value="F:metal ion binding"/>
    <property type="evidence" value="ECO:0007669"/>
    <property type="project" value="UniProtKB-KW"/>
</dbReference>
<evidence type="ECO:0000256" key="9">
    <source>
        <dbReference type="ARBA" id="ARBA00023887"/>
    </source>
</evidence>
<evidence type="ECO:0000256" key="10">
    <source>
        <dbReference type="SAM" id="MobiDB-lite"/>
    </source>
</evidence>
<evidence type="ECO:0000256" key="4">
    <source>
        <dbReference type="ARBA" id="ARBA00022801"/>
    </source>
</evidence>
<dbReference type="InterPro" id="IPR005122">
    <property type="entry name" value="Uracil-DNA_glycosylase-like"/>
</dbReference>
<evidence type="ECO:0000256" key="1">
    <source>
        <dbReference type="ARBA" id="ARBA00022485"/>
    </source>
</evidence>
<keyword evidence="3" id="KW-0227">DNA damage</keyword>
<evidence type="ECO:0000256" key="2">
    <source>
        <dbReference type="ARBA" id="ARBA00022723"/>
    </source>
</evidence>
<keyword evidence="6" id="KW-0411">Iron-sulfur</keyword>
<name>A0A2M9CD26_9CELL</name>